<dbReference type="CDD" id="cd07573">
    <property type="entry name" value="CPA"/>
    <property type="match status" value="1"/>
</dbReference>
<evidence type="ECO:0000259" key="3">
    <source>
        <dbReference type="PROSITE" id="PS50263"/>
    </source>
</evidence>
<evidence type="ECO:0000313" key="4">
    <source>
        <dbReference type="EMBL" id="QHT86717.1"/>
    </source>
</evidence>
<keyword evidence="1" id="KW-0378">Hydrolase</keyword>
<dbReference type="InterPro" id="IPR036526">
    <property type="entry name" value="C-N_Hydrolase_sf"/>
</dbReference>
<dbReference type="Gene3D" id="3.60.110.10">
    <property type="entry name" value="Carbon-nitrogen hydrolase"/>
    <property type="match status" value="1"/>
</dbReference>
<proteinExistence type="inferred from homology"/>
<dbReference type="GO" id="GO:0050126">
    <property type="term" value="F:N-carbamoylputrescine amidase activity"/>
    <property type="evidence" value="ECO:0007669"/>
    <property type="project" value="InterPro"/>
</dbReference>
<accession>A0A6C0I2W0</accession>
<dbReference type="InterPro" id="IPR003010">
    <property type="entry name" value="C-N_Hydrolase"/>
</dbReference>
<comment type="similarity">
    <text evidence="2">Belongs to the carbon-nitrogen hydrolase superfamily.</text>
</comment>
<dbReference type="EMBL" id="MN740075">
    <property type="protein sequence ID" value="QHT86717.1"/>
    <property type="molecule type" value="Genomic_DNA"/>
</dbReference>
<protein>
    <recommendedName>
        <fullName evidence="3">CN hydrolase domain-containing protein</fullName>
    </recommendedName>
</protein>
<sequence>MSQMSPTEYNIKEDSSHRIFKIAATQMACSNSIEANIKKAVKLVRDAAKSGAKVILLQELFENIYFCYEQNGKYFATAHSVIDEDKNDIDGTVVIKPDSFIRTFQNLAKELKVVLPISFFERCRKSYFNSLIMIDSDGSCLGIYRKTHIPDGFGYQEKYYFQPGDTGFRVWECHVDNFIVKIGVAICWDQWFPETARCLALQGAEILMFPTAIGSEPQDPKLDSRLHWQRVMQGHAAANLVPVVASNRVGKEATNTFYGSCFITDETGAIVVEANKTSETFVTHSVNIDKVRFNRACWGLFRDRRPSMYGVITTTDGFYPKDVVKAKCNYVAASISNKKTRKNKRKNKRK</sequence>
<dbReference type="PANTHER" id="PTHR43674">
    <property type="entry name" value="NITRILASE C965.09-RELATED"/>
    <property type="match status" value="1"/>
</dbReference>
<organism evidence="4">
    <name type="scientific">viral metagenome</name>
    <dbReference type="NCBI Taxonomy" id="1070528"/>
    <lineage>
        <taxon>unclassified sequences</taxon>
        <taxon>metagenomes</taxon>
        <taxon>organismal metagenomes</taxon>
    </lineage>
</organism>
<dbReference type="SUPFAM" id="SSF56317">
    <property type="entry name" value="Carbon-nitrogen hydrolase"/>
    <property type="match status" value="1"/>
</dbReference>
<dbReference type="NCBIfam" id="TIGR03381">
    <property type="entry name" value="agmatine_aguB"/>
    <property type="match status" value="1"/>
</dbReference>
<dbReference type="InterPro" id="IPR017755">
    <property type="entry name" value="N-carbamoylputrescine_amidase"/>
</dbReference>
<evidence type="ECO:0000256" key="2">
    <source>
        <dbReference type="ARBA" id="ARBA00034122"/>
    </source>
</evidence>
<dbReference type="Pfam" id="PF00795">
    <property type="entry name" value="CN_hydrolase"/>
    <property type="match status" value="1"/>
</dbReference>
<dbReference type="InterPro" id="IPR050345">
    <property type="entry name" value="Aliph_Amidase/BUP"/>
</dbReference>
<feature type="domain" description="CN hydrolase" evidence="3">
    <location>
        <begin position="20"/>
        <end position="290"/>
    </location>
</feature>
<dbReference type="PANTHER" id="PTHR43674:SF2">
    <property type="entry name" value="BETA-UREIDOPROPIONASE"/>
    <property type="match status" value="1"/>
</dbReference>
<dbReference type="PROSITE" id="PS50263">
    <property type="entry name" value="CN_HYDROLASE"/>
    <property type="match status" value="1"/>
</dbReference>
<evidence type="ECO:0000256" key="1">
    <source>
        <dbReference type="ARBA" id="ARBA00022801"/>
    </source>
</evidence>
<dbReference type="AlphaFoldDB" id="A0A6C0I2W0"/>
<reference evidence="4" key="1">
    <citation type="journal article" date="2020" name="Nature">
        <title>Giant virus diversity and host interactions through global metagenomics.</title>
        <authorList>
            <person name="Schulz F."/>
            <person name="Roux S."/>
            <person name="Paez-Espino D."/>
            <person name="Jungbluth S."/>
            <person name="Walsh D.A."/>
            <person name="Denef V.J."/>
            <person name="McMahon K.D."/>
            <person name="Konstantinidis K.T."/>
            <person name="Eloe-Fadrosh E.A."/>
            <person name="Kyrpides N.C."/>
            <person name="Woyke T."/>
        </authorList>
    </citation>
    <scope>NUCLEOTIDE SEQUENCE</scope>
    <source>
        <strain evidence="4">GVMAG-M-3300023184-18</strain>
    </source>
</reference>
<dbReference type="GO" id="GO:0033388">
    <property type="term" value="P:putrescine biosynthetic process from arginine"/>
    <property type="evidence" value="ECO:0007669"/>
    <property type="project" value="TreeGrafter"/>
</dbReference>
<name>A0A6C0I2W0_9ZZZZ</name>